<dbReference type="InterPro" id="IPR006659">
    <property type="entry name" value="Arsenate_reductase"/>
</dbReference>
<dbReference type="Proteomes" id="UP000002588">
    <property type="component" value="Chromosome"/>
</dbReference>
<dbReference type="eggNOG" id="COG1393">
    <property type="taxonomic scope" value="Bacteria"/>
</dbReference>
<evidence type="ECO:0000313" key="5">
    <source>
        <dbReference type="EMBL" id="CAL94684.1"/>
    </source>
</evidence>
<evidence type="ECO:0000256" key="4">
    <source>
        <dbReference type="RuleBase" id="RU362029"/>
    </source>
</evidence>
<evidence type="ECO:0000256" key="1">
    <source>
        <dbReference type="ARBA" id="ARBA00007198"/>
    </source>
</evidence>
<dbReference type="NCBIfam" id="TIGR00014">
    <property type="entry name" value="arsC"/>
    <property type="match status" value="1"/>
</dbReference>
<dbReference type="CDD" id="cd03034">
    <property type="entry name" value="ArsC_ArsC"/>
    <property type="match status" value="1"/>
</dbReference>
<dbReference type="RefSeq" id="WP_011765798.1">
    <property type="nucleotide sequence ID" value="NC_008702.1"/>
</dbReference>
<organism evidence="5 6">
    <name type="scientific">Azoarcus sp. (strain BH72)</name>
    <dbReference type="NCBI Taxonomy" id="418699"/>
    <lineage>
        <taxon>Bacteria</taxon>
        <taxon>Pseudomonadati</taxon>
        <taxon>Pseudomonadota</taxon>
        <taxon>Betaproteobacteria</taxon>
        <taxon>Rhodocyclales</taxon>
        <taxon>Zoogloeaceae</taxon>
        <taxon>Azoarcus</taxon>
    </lineage>
</organism>
<dbReference type="KEGG" id="azo:azo2067"/>
<accession>A1K779</accession>
<sequence>MTAVRIYHNPRCGKSRSACALIAERGVDAEVVEYLKHPLGRDELRALLDKLGLKPQDLIRRGEAVFKEHFAGKALDDEEWIDAMVAYPILMERPIVVRGERAVVARPPERVAELFD</sequence>
<dbReference type="STRING" id="62928.azo2067"/>
<evidence type="ECO:0000256" key="3">
    <source>
        <dbReference type="PROSITE-ProRule" id="PRU01282"/>
    </source>
</evidence>
<reference evidence="5 6" key="1">
    <citation type="journal article" date="2006" name="Nat. Biotechnol.">
        <title>Complete genome of the mutualistic, N2-fixing grass endophyte Azoarcus sp. strain BH72.</title>
        <authorList>
            <person name="Krause A."/>
            <person name="Ramakumar A."/>
            <person name="Bartels D."/>
            <person name="Battistoni F."/>
            <person name="Bekel T."/>
            <person name="Boch J."/>
            <person name="Boehm M."/>
            <person name="Friedrich F."/>
            <person name="Hurek T."/>
            <person name="Krause L."/>
            <person name="Linke B."/>
            <person name="McHardy A.C."/>
            <person name="Sarkar A."/>
            <person name="Schneiker S."/>
            <person name="Syed A.A."/>
            <person name="Thauer R."/>
            <person name="Vorhoelter F.-J."/>
            <person name="Weidner S."/>
            <person name="Puehler A."/>
            <person name="Reinhold-Hurek B."/>
            <person name="Kaiser O."/>
            <person name="Goesmann A."/>
        </authorList>
    </citation>
    <scope>NUCLEOTIDE SEQUENCE [LARGE SCALE GENOMIC DNA]</scope>
    <source>
        <strain evidence="5 6">BH72</strain>
    </source>
</reference>
<comment type="catalytic activity">
    <reaction evidence="4">
        <text>[glutaredoxin]-dithiol + arsenate + glutathione + H(+) = glutathionyl-S-S-[glutaredoxin] + arsenite + H2O</text>
        <dbReference type="Rhea" id="RHEA:22016"/>
        <dbReference type="Rhea" id="RHEA-COMP:10729"/>
        <dbReference type="Rhea" id="RHEA-COMP:17668"/>
        <dbReference type="ChEBI" id="CHEBI:15377"/>
        <dbReference type="ChEBI" id="CHEBI:15378"/>
        <dbReference type="ChEBI" id="CHEBI:29242"/>
        <dbReference type="ChEBI" id="CHEBI:29950"/>
        <dbReference type="ChEBI" id="CHEBI:48597"/>
        <dbReference type="ChEBI" id="CHEBI:57925"/>
        <dbReference type="ChEBI" id="CHEBI:146199"/>
        <dbReference type="EC" id="1.20.4.1"/>
    </reaction>
</comment>
<protein>
    <recommendedName>
        <fullName evidence="4">Arsenate reductase</fullName>
        <ecNumber evidence="4">1.20.4.1</ecNumber>
    </recommendedName>
</protein>
<dbReference type="InterPro" id="IPR006660">
    <property type="entry name" value="Arsenate_reductase-like"/>
</dbReference>
<dbReference type="Gene3D" id="3.40.30.10">
    <property type="entry name" value="Glutaredoxin"/>
    <property type="match status" value="1"/>
</dbReference>
<dbReference type="PANTHER" id="PTHR30041">
    <property type="entry name" value="ARSENATE REDUCTASE"/>
    <property type="match status" value="1"/>
</dbReference>
<dbReference type="GO" id="GO:0008794">
    <property type="term" value="F:arsenate reductase (glutaredoxin) activity"/>
    <property type="evidence" value="ECO:0007669"/>
    <property type="project" value="UniProtKB-UniRule"/>
</dbReference>
<gene>
    <name evidence="5" type="ordered locus">azo2067</name>
</gene>
<dbReference type="HOGENOM" id="CLU_116644_0_1_4"/>
<dbReference type="SUPFAM" id="SSF52833">
    <property type="entry name" value="Thioredoxin-like"/>
    <property type="match status" value="1"/>
</dbReference>
<dbReference type="PANTHER" id="PTHR30041:SF4">
    <property type="entry name" value="ARSENATE REDUCTASE"/>
    <property type="match status" value="1"/>
</dbReference>
<dbReference type="PROSITE" id="PS51353">
    <property type="entry name" value="ARSC"/>
    <property type="match status" value="1"/>
</dbReference>
<dbReference type="InterPro" id="IPR036249">
    <property type="entry name" value="Thioredoxin-like_sf"/>
</dbReference>
<dbReference type="AlphaFoldDB" id="A1K779"/>
<dbReference type="EC" id="1.20.4.1" evidence="4"/>
<keyword evidence="2 4" id="KW-0560">Oxidoreductase</keyword>
<proteinExistence type="inferred from homology"/>
<name>A1K779_AZOSB</name>
<evidence type="ECO:0000313" key="6">
    <source>
        <dbReference type="Proteomes" id="UP000002588"/>
    </source>
</evidence>
<keyword evidence="6" id="KW-1185">Reference proteome</keyword>
<dbReference type="Pfam" id="PF03960">
    <property type="entry name" value="ArsC"/>
    <property type="match status" value="1"/>
</dbReference>
<comment type="similarity">
    <text evidence="1 3 4">Belongs to the ArsC family.</text>
</comment>
<evidence type="ECO:0000256" key="2">
    <source>
        <dbReference type="ARBA" id="ARBA00023002"/>
    </source>
</evidence>
<dbReference type="EMBL" id="AM406670">
    <property type="protein sequence ID" value="CAL94684.1"/>
    <property type="molecule type" value="Genomic_DNA"/>
</dbReference>